<dbReference type="EMBL" id="BDFD01000013">
    <property type="protein sequence ID" value="GAV20628.1"/>
    <property type="molecule type" value="Genomic_DNA"/>
</dbReference>
<dbReference type="SUPFAM" id="SSF46955">
    <property type="entry name" value="Putative DNA-binding domain"/>
    <property type="match status" value="1"/>
</dbReference>
<keyword evidence="1" id="KW-0805">Transcription regulation</keyword>
<evidence type="ECO:0000259" key="5">
    <source>
        <dbReference type="PROSITE" id="PS50937"/>
    </source>
</evidence>
<keyword evidence="4" id="KW-0175">Coiled coil</keyword>
<protein>
    <submittedName>
        <fullName evidence="6">Mercuric resistance operon regulatory protein</fullName>
    </submittedName>
</protein>
<proteinExistence type="predicted"/>
<dbReference type="GO" id="GO:0003700">
    <property type="term" value="F:DNA-binding transcription factor activity"/>
    <property type="evidence" value="ECO:0007669"/>
    <property type="project" value="InterPro"/>
</dbReference>
<accession>A0A1L8CP04</accession>
<feature type="coiled-coil region" evidence="4">
    <location>
        <begin position="85"/>
        <end position="116"/>
    </location>
</feature>
<evidence type="ECO:0000256" key="1">
    <source>
        <dbReference type="ARBA" id="ARBA00023015"/>
    </source>
</evidence>
<gene>
    <name evidence="6" type="ORF">MMIC_P1600</name>
</gene>
<name>A0A1L8CP04_9PROT</name>
<keyword evidence="7" id="KW-1185">Reference proteome</keyword>
<comment type="caution">
    <text evidence="6">The sequence shown here is derived from an EMBL/GenBank/DDBJ whole genome shotgun (WGS) entry which is preliminary data.</text>
</comment>
<evidence type="ECO:0000256" key="2">
    <source>
        <dbReference type="ARBA" id="ARBA00023125"/>
    </source>
</evidence>
<feature type="domain" description="HTH merR-type" evidence="5">
    <location>
        <begin position="1"/>
        <end position="70"/>
    </location>
</feature>
<dbReference type="PANTHER" id="PTHR30204">
    <property type="entry name" value="REDOX-CYCLING DRUG-SENSING TRANSCRIPTIONAL ACTIVATOR SOXR"/>
    <property type="match status" value="1"/>
</dbReference>
<dbReference type="Proteomes" id="UP000231632">
    <property type="component" value="Unassembled WGS sequence"/>
</dbReference>
<evidence type="ECO:0000256" key="3">
    <source>
        <dbReference type="ARBA" id="ARBA00023163"/>
    </source>
</evidence>
<evidence type="ECO:0000313" key="7">
    <source>
        <dbReference type="Proteomes" id="UP000231632"/>
    </source>
</evidence>
<reference evidence="6 7" key="1">
    <citation type="journal article" date="2017" name="Arch. Microbiol.">
        <title>Mariprofundus micogutta sp. nov., a novel iron-oxidizing zetaproteobacterium isolated from a deep-sea hydrothermal field at the Bayonnaise knoll of the Izu-Ogasawara arc, and a description of Mariprofundales ord. nov. and Zetaproteobacteria classis nov.</title>
        <authorList>
            <person name="Makita H."/>
            <person name="Tanaka E."/>
            <person name="Mitsunobu S."/>
            <person name="Miyazaki M."/>
            <person name="Nunoura T."/>
            <person name="Uematsu K."/>
            <person name="Takaki Y."/>
            <person name="Nishi S."/>
            <person name="Shimamura S."/>
            <person name="Takai K."/>
        </authorList>
    </citation>
    <scope>NUCLEOTIDE SEQUENCE [LARGE SCALE GENOMIC DNA]</scope>
    <source>
        <strain evidence="6 7">ET2</strain>
    </source>
</reference>
<dbReference type="AlphaFoldDB" id="A0A1L8CP04"/>
<dbReference type="Gene3D" id="1.10.1660.10">
    <property type="match status" value="1"/>
</dbReference>
<dbReference type="InterPro" id="IPR000551">
    <property type="entry name" value="MerR-type_HTH_dom"/>
</dbReference>
<dbReference type="OrthoDB" id="9808480at2"/>
<dbReference type="GO" id="GO:0003677">
    <property type="term" value="F:DNA binding"/>
    <property type="evidence" value="ECO:0007669"/>
    <property type="project" value="UniProtKB-KW"/>
</dbReference>
<keyword evidence="3" id="KW-0804">Transcription</keyword>
<dbReference type="Pfam" id="PF13411">
    <property type="entry name" value="MerR_1"/>
    <property type="match status" value="1"/>
</dbReference>
<dbReference type="InterPro" id="IPR047057">
    <property type="entry name" value="MerR_fam"/>
</dbReference>
<dbReference type="PRINTS" id="PR00040">
    <property type="entry name" value="HTHMERR"/>
</dbReference>
<keyword evidence="2" id="KW-0238">DNA-binding</keyword>
<sequence>MLTVGDLAKRCNVTSETVRYYARKGLLQPTQCSAIGYKLFGTSDIQRLRFIRRAKLLGFSLAEIGQIIQHSTKGESPCPLVRSYIQQKVKDNRQKLEEMSALQQRMESAIAQWEAMQDGIPDGHSICNLIEKFADEA</sequence>
<dbReference type="PANTHER" id="PTHR30204:SF94">
    <property type="entry name" value="HEAVY METAL-DEPENDENT TRANSCRIPTIONAL REGULATOR HI_0293-RELATED"/>
    <property type="match status" value="1"/>
</dbReference>
<dbReference type="InterPro" id="IPR009061">
    <property type="entry name" value="DNA-bd_dom_put_sf"/>
</dbReference>
<dbReference type="SMART" id="SM00422">
    <property type="entry name" value="HTH_MERR"/>
    <property type="match status" value="1"/>
</dbReference>
<evidence type="ECO:0000256" key="4">
    <source>
        <dbReference type="SAM" id="Coils"/>
    </source>
</evidence>
<evidence type="ECO:0000313" key="6">
    <source>
        <dbReference type="EMBL" id="GAV20628.1"/>
    </source>
</evidence>
<dbReference type="PROSITE" id="PS50937">
    <property type="entry name" value="HTH_MERR_2"/>
    <property type="match status" value="1"/>
</dbReference>
<dbReference type="RefSeq" id="WP_072659943.1">
    <property type="nucleotide sequence ID" value="NZ_BDFD01000013.1"/>
</dbReference>
<organism evidence="6 7">
    <name type="scientific">Mariprofundus micogutta</name>
    <dbReference type="NCBI Taxonomy" id="1921010"/>
    <lineage>
        <taxon>Bacteria</taxon>
        <taxon>Pseudomonadati</taxon>
        <taxon>Pseudomonadota</taxon>
        <taxon>Candidatius Mariprofundia</taxon>
        <taxon>Mariprofundales</taxon>
        <taxon>Mariprofundaceae</taxon>
        <taxon>Mariprofundus</taxon>
    </lineage>
</organism>
<dbReference type="STRING" id="1921010.MMIC_P1600"/>